<sequence>MTFVRSVGHQWLKAQLAHRLQLSLASCEHLQSLCCGSTRLESVTHFMSTLIFIEGKPEWLELDMTMNEQILPDSVVLHCFFECCRVLFIRELSQQSVGQVEQLVFTLAEEWRKQYINSKDKDSVSESICSMIERLSNQLMMLRLERRQFTRNMGN</sequence>
<organism evidence="1">
    <name type="scientific">Shewanella putrefaciens (strain CN-32 / ATCC BAA-453)</name>
    <dbReference type="NCBI Taxonomy" id="319224"/>
    <lineage>
        <taxon>Bacteria</taxon>
        <taxon>Pseudomonadati</taxon>
        <taxon>Pseudomonadota</taxon>
        <taxon>Gammaproteobacteria</taxon>
        <taxon>Alteromonadales</taxon>
        <taxon>Shewanellaceae</taxon>
        <taxon>Shewanella</taxon>
    </lineage>
</organism>
<accession>A4Y327</accession>
<protein>
    <submittedName>
        <fullName evidence="1">Uncharacterized protein</fullName>
    </submittedName>
</protein>
<name>A4Y327_SHEPC</name>
<dbReference type="EMBL" id="CP000681">
    <property type="protein sequence ID" value="ABP74360.1"/>
    <property type="molecule type" value="Genomic_DNA"/>
</dbReference>
<dbReference type="HOGENOM" id="CLU_141049_0_0_6"/>
<reference evidence="1" key="1">
    <citation type="submission" date="2007-04" db="EMBL/GenBank/DDBJ databases">
        <title>Complete sequence of Shewanella putrefaciens CN-32.</title>
        <authorList>
            <consortium name="US DOE Joint Genome Institute"/>
            <person name="Copeland A."/>
            <person name="Lucas S."/>
            <person name="Lapidus A."/>
            <person name="Barry K."/>
            <person name="Detter J.C."/>
            <person name="Glavina del Rio T."/>
            <person name="Hammon N."/>
            <person name="Israni S."/>
            <person name="Dalin E."/>
            <person name="Tice H."/>
            <person name="Pitluck S."/>
            <person name="Chain P."/>
            <person name="Malfatti S."/>
            <person name="Shin M."/>
            <person name="Vergez L."/>
            <person name="Schmutz J."/>
            <person name="Larimer F."/>
            <person name="Land M."/>
            <person name="Hauser L."/>
            <person name="Kyrpides N."/>
            <person name="Mikhailova N."/>
            <person name="Romine M.F."/>
            <person name="Fredrickson J."/>
            <person name="Tiedje J."/>
            <person name="Richardson P."/>
        </authorList>
    </citation>
    <scope>NUCLEOTIDE SEQUENCE [LARGE SCALE GENOMIC DNA]</scope>
    <source>
        <strain evidence="1">CN-32</strain>
    </source>
</reference>
<proteinExistence type="predicted"/>
<dbReference type="STRING" id="319224.Sputcn32_0630"/>
<dbReference type="eggNOG" id="ENOG50348BN">
    <property type="taxonomic scope" value="Bacteria"/>
</dbReference>
<gene>
    <name evidence="1" type="ordered locus">Sputcn32_0630</name>
</gene>
<evidence type="ECO:0000313" key="1">
    <source>
        <dbReference type="EMBL" id="ABP74360.1"/>
    </source>
</evidence>
<dbReference type="AlphaFoldDB" id="A4Y327"/>
<dbReference type="KEGG" id="spc:Sputcn32_0630"/>